<keyword evidence="3" id="KW-0813">Transport</keyword>
<keyword evidence="10" id="KW-0406">Ion transport</keyword>
<evidence type="ECO:0000256" key="9">
    <source>
        <dbReference type="ARBA" id="ARBA00022989"/>
    </source>
</evidence>
<dbReference type="PANTHER" id="PTHR32024">
    <property type="entry name" value="TRK SYSTEM POTASSIUM UPTAKE PROTEIN TRKG-RELATED"/>
    <property type="match status" value="1"/>
</dbReference>
<evidence type="ECO:0000256" key="7">
    <source>
        <dbReference type="ARBA" id="ARBA00022692"/>
    </source>
</evidence>
<evidence type="ECO:0000256" key="12">
    <source>
        <dbReference type="SAM" id="Phobius"/>
    </source>
</evidence>
<comment type="caution">
    <text evidence="13">The sequence shown here is derived from an EMBL/GenBank/DDBJ whole genome shotgun (WGS) entry which is preliminary data.</text>
</comment>
<evidence type="ECO:0000256" key="1">
    <source>
        <dbReference type="ARBA" id="ARBA00004429"/>
    </source>
</evidence>
<evidence type="ECO:0000256" key="2">
    <source>
        <dbReference type="ARBA" id="ARBA00009137"/>
    </source>
</evidence>
<comment type="subcellular location">
    <subcellularLocation>
        <location evidence="1">Cell inner membrane</location>
        <topology evidence="1">Multi-pass membrane protein</topology>
    </subcellularLocation>
</comment>
<dbReference type="Proteomes" id="UP000030101">
    <property type="component" value="Unassembled WGS sequence"/>
</dbReference>
<evidence type="ECO:0000256" key="4">
    <source>
        <dbReference type="ARBA" id="ARBA00022475"/>
    </source>
</evidence>
<keyword evidence="5" id="KW-0997">Cell inner membrane</keyword>
<dbReference type="InterPro" id="IPR004772">
    <property type="entry name" value="TrkH"/>
</dbReference>
<sequence>MHLFDNIRRKVNYRFVARMLGFLCLLEIPFLILSLSVGLFYDKSIVWSFLSAIVAMAAVGGTLLVAGREAKHYKSGRKEAMLTVSLAWVTLSLLGMLPYIISGYIPNPADAFFETMSGFTTTGATILDNIEALPKGLLLWRSITQWQGGIGIVVFALALLPVFGGSGSLVYNCEASGVLHEKFMPRAGIMAKKVTNIYLILTFACVLLFWIGPMDLFDAVCHALTCVCSGGFSTRTDSLSYYNSAYTDVVAMLFMFLAATNFSLIYFAFTGKPKKLIQDTEFRWFLSIVVIVGFASSVWIYMKGIIDAPLEALRHGFFQVISLISTTGYYTVDYDGWLSFFALLALCIMFVAGCTGSTSGGLKVGRFLILVKNLLNEIRKRTHPNAVLPVRADNIVIPTRFVGQVGTFFFAYSMLILLCILFLTVEGIKLDSAVSVAVACISNSGPALESFGPTESYAALGSVSKIVMSLMMMIGRLEIFTVLAVFHGGFWKD</sequence>
<dbReference type="PIRSF" id="PIRSF006247">
    <property type="entry name" value="TrkH"/>
    <property type="match status" value="1"/>
</dbReference>
<comment type="similarity">
    <text evidence="2">Belongs to the TrkH potassium transport family.</text>
</comment>
<keyword evidence="8" id="KW-0630">Potassium</keyword>
<accession>A0ABR4XNI4</accession>
<keyword evidence="14" id="KW-1185">Reference proteome</keyword>
<feature type="transmembrane region" description="Helical" evidence="12">
    <location>
        <begin position="149"/>
        <end position="173"/>
    </location>
</feature>
<evidence type="ECO:0000256" key="11">
    <source>
        <dbReference type="ARBA" id="ARBA00023136"/>
    </source>
</evidence>
<keyword evidence="7 12" id="KW-0812">Transmembrane</keyword>
<feature type="transmembrane region" description="Helical" evidence="12">
    <location>
        <begin position="337"/>
        <end position="356"/>
    </location>
</feature>
<gene>
    <name evidence="13" type="ORF">HQ43_01575</name>
</gene>
<feature type="transmembrane region" description="Helical" evidence="12">
    <location>
        <begin position="249"/>
        <end position="270"/>
    </location>
</feature>
<reference evidence="13 14" key="1">
    <citation type="submission" date="2014-08" db="EMBL/GenBank/DDBJ databases">
        <title>Porphyromonas canoris strain:OH2762 Genome sequencing.</title>
        <authorList>
            <person name="Wallis C."/>
            <person name="Deusch O."/>
            <person name="O'Flynn C."/>
            <person name="Davis I."/>
            <person name="Jospin G."/>
            <person name="Darling A.E."/>
            <person name="Coil D.A."/>
            <person name="Alexiev A."/>
            <person name="Horsfall A."/>
            <person name="Kirkwood N."/>
            <person name="Harris S."/>
            <person name="Eisen J.A."/>
        </authorList>
    </citation>
    <scope>NUCLEOTIDE SEQUENCE [LARGE SCALE GENOMIC DNA]</scope>
    <source>
        <strain evidence="14">COT-108 OH2762</strain>
    </source>
</reference>
<evidence type="ECO:0000313" key="14">
    <source>
        <dbReference type="Proteomes" id="UP000030101"/>
    </source>
</evidence>
<evidence type="ECO:0000256" key="3">
    <source>
        <dbReference type="ARBA" id="ARBA00022448"/>
    </source>
</evidence>
<feature type="transmembrane region" description="Helical" evidence="12">
    <location>
        <begin position="194"/>
        <end position="212"/>
    </location>
</feature>
<proteinExistence type="inferred from homology"/>
<evidence type="ECO:0000256" key="6">
    <source>
        <dbReference type="ARBA" id="ARBA00022538"/>
    </source>
</evidence>
<evidence type="ECO:0000256" key="10">
    <source>
        <dbReference type="ARBA" id="ARBA00023065"/>
    </source>
</evidence>
<keyword evidence="9 12" id="KW-1133">Transmembrane helix</keyword>
<evidence type="ECO:0000256" key="8">
    <source>
        <dbReference type="ARBA" id="ARBA00022958"/>
    </source>
</evidence>
<feature type="transmembrane region" description="Helical" evidence="12">
    <location>
        <begin position="47"/>
        <end position="67"/>
    </location>
</feature>
<feature type="transmembrane region" description="Helical" evidence="12">
    <location>
        <begin position="79"/>
        <end position="101"/>
    </location>
</feature>
<evidence type="ECO:0000256" key="5">
    <source>
        <dbReference type="ARBA" id="ARBA00022519"/>
    </source>
</evidence>
<feature type="transmembrane region" description="Helical" evidence="12">
    <location>
        <begin position="401"/>
        <end position="425"/>
    </location>
</feature>
<dbReference type="PANTHER" id="PTHR32024:SF2">
    <property type="entry name" value="TRK SYSTEM POTASSIUM UPTAKE PROTEIN TRKG-RELATED"/>
    <property type="match status" value="1"/>
</dbReference>
<dbReference type="RefSeq" id="WP_036788789.1">
    <property type="nucleotide sequence ID" value="NZ_JQZV01000003.1"/>
</dbReference>
<feature type="transmembrane region" description="Helical" evidence="12">
    <location>
        <begin position="20"/>
        <end position="41"/>
    </location>
</feature>
<protein>
    <submittedName>
        <fullName evidence="13">Potassium transporter</fullName>
    </submittedName>
</protein>
<keyword evidence="11 12" id="KW-0472">Membrane</keyword>
<feature type="transmembrane region" description="Helical" evidence="12">
    <location>
        <begin position="282"/>
        <end position="302"/>
    </location>
</feature>
<keyword evidence="4" id="KW-1003">Cell membrane</keyword>
<evidence type="ECO:0000313" key="13">
    <source>
        <dbReference type="EMBL" id="KGN93359.1"/>
    </source>
</evidence>
<organism evidence="13 14">
    <name type="scientific">Porphyromonas canoris</name>
    <dbReference type="NCBI Taxonomy" id="36875"/>
    <lineage>
        <taxon>Bacteria</taxon>
        <taxon>Pseudomonadati</taxon>
        <taxon>Bacteroidota</taxon>
        <taxon>Bacteroidia</taxon>
        <taxon>Bacteroidales</taxon>
        <taxon>Porphyromonadaceae</taxon>
        <taxon>Porphyromonas</taxon>
    </lineage>
</organism>
<dbReference type="EMBL" id="JQZV01000003">
    <property type="protein sequence ID" value="KGN93359.1"/>
    <property type="molecule type" value="Genomic_DNA"/>
</dbReference>
<dbReference type="Pfam" id="PF02386">
    <property type="entry name" value="TrkH"/>
    <property type="match status" value="1"/>
</dbReference>
<keyword evidence="6" id="KW-0633">Potassium transport</keyword>
<feature type="transmembrane region" description="Helical" evidence="12">
    <location>
        <begin position="466"/>
        <end position="486"/>
    </location>
</feature>
<name>A0ABR4XNI4_9PORP</name>
<dbReference type="InterPro" id="IPR003445">
    <property type="entry name" value="Cat_transpt"/>
</dbReference>